<keyword evidence="2" id="KW-0812">Transmembrane</keyword>
<evidence type="ECO:0000313" key="3">
    <source>
        <dbReference type="EMBL" id="QBM87351.1"/>
    </source>
</evidence>
<dbReference type="Proteomes" id="UP000292447">
    <property type="component" value="Chromosome II"/>
</dbReference>
<evidence type="ECO:0000256" key="2">
    <source>
        <dbReference type="SAM" id="Phobius"/>
    </source>
</evidence>
<gene>
    <name evidence="3" type="ORF">METSCH_B05530</name>
</gene>
<name>A0A4P6XNL3_9ASCO</name>
<proteinExistence type="predicted"/>
<feature type="transmembrane region" description="Helical" evidence="2">
    <location>
        <begin position="17"/>
        <end position="41"/>
    </location>
</feature>
<dbReference type="AlphaFoldDB" id="A0A4P6XNL3"/>
<evidence type="ECO:0000256" key="1">
    <source>
        <dbReference type="SAM" id="MobiDB-lite"/>
    </source>
</evidence>
<sequence>MAQPNPIGARLLRSQRYVVIFIVAVFAILMVITAAAGRGYVDREVVSSSISNTYYNIWGGEEGDISADEPVSKQLDPEKDSPVKSGLEPASGAEKQSE</sequence>
<accession>A0A4P6XNL3</accession>
<organism evidence="3 4">
    <name type="scientific">Metschnikowia aff. pulcherrima</name>
    <dbReference type="NCBI Taxonomy" id="2163413"/>
    <lineage>
        <taxon>Eukaryota</taxon>
        <taxon>Fungi</taxon>
        <taxon>Dikarya</taxon>
        <taxon>Ascomycota</taxon>
        <taxon>Saccharomycotina</taxon>
        <taxon>Pichiomycetes</taxon>
        <taxon>Metschnikowiaceae</taxon>
        <taxon>Metschnikowia</taxon>
    </lineage>
</organism>
<evidence type="ECO:0000313" key="4">
    <source>
        <dbReference type="Proteomes" id="UP000292447"/>
    </source>
</evidence>
<dbReference type="EMBL" id="CP034457">
    <property type="protein sequence ID" value="QBM87351.1"/>
    <property type="molecule type" value="Genomic_DNA"/>
</dbReference>
<keyword evidence="2" id="KW-0472">Membrane</keyword>
<protein>
    <submittedName>
        <fullName evidence="3">Uncharacterized protein</fullName>
    </submittedName>
</protein>
<keyword evidence="4" id="KW-1185">Reference proteome</keyword>
<feature type="region of interest" description="Disordered" evidence="1">
    <location>
        <begin position="65"/>
        <end position="98"/>
    </location>
</feature>
<reference evidence="4" key="1">
    <citation type="submission" date="2019-03" db="EMBL/GenBank/DDBJ databases">
        <title>Snf2 controls pulcherriminic acid biosynthesis and connects pigmentation and antifungal activity of the yeast Metschnikowia pulcherrima.</title>
        <authorList>
            <person name="Gore-Lloyd D."/>
            <person name="Sumann I."/>
            <person name="Brachmann A.O."/>
            <person name="Schneeberger K."/>
            <person name="Ortiz-Merino R.A."/>
            <person name="Moreno-Beltran M."/>
            <person name="Schlaefli M."/>
            <person name="Kirner P."/>
            <person name="Santos Kron A."/>
            <person name="Wolfe K.H."/>
            <person name="Piel J."/>
            <person name="Ahrens C.H."/>
            <person name="Henk D."/>
            <person name="Freimoser F.M."/>
        </authorList>
    </citation>
    <scope>NUCLEOTIDE SEQUENCE [LARGE SCALE GENOMIC DNA]</scope>
    <source>
        <strain evidence="4">APC 1.2</strain>
    </source>
</reference>
<keyword evidence="2" id="KW-1133">Transmembrane helix</keyword>